<dbReference type="OrthoDB" id="10324934at2759"/>
<keyword evidence="1" id="KW-0472">Membrane</keyword>
<sequence length="260" mass="30994">LFFFYFFFFFTSNRDKNLLKLQHGQSTMLIYGLTIFYLPIFIIFLSPVHPFSSSELIDKIVQIDGDDDDGDKQIEYAEYSKRKNVSQKFLVQNVMPTNVMPSNNVQYSKARSGIYFFCHYDNGYEAQMNIFNYKLTEWQHSFYSKRFIHRDQRTYCNTLQTLIYPVLVDRLSKIVPTISKLTELNPDWMKLMRKYDQSVPYIRDPVQEQDNRVLRLERKNVQYYANDKRLGFPAYLARVFHKTNSFSGAIPIVQDFTVNR</sequence>
<keyword evidence="1" id="KW-0812">Transmembrane</keyword>
<dbReference type="EMBL" id="JYDW01000075">
    <property type="protein sequence ID" value="KRZ57439.1"/>
    <property type="molecule type" value="Genomic_DNA"/>
</dbReference>
<keyword evidence="1" id="KW-1133">Transmembrane helix</keyword>
<keyword evidence="3" id="KW-1185">Reference proteome</keyword>
<evidence type="ECO:0000256" key="1">
    <source>
        <dbReference type="SAM" id="Phobius"/>
    </source>
</evidence>
<dbReference type="AlphaFoldDB" id="A0A0V1LD27"/>
<feature type="non-terminal residue" evidence="2">
    <location>
        <position position="260"/>
    </location>
</feature>
<reference evidence="2 3" key="1">
    <citation type="submission" date="2015-05" db="EMBL/GenBank/DDBJ databases">
        <title>Evolution of Trichinella species and genotypes.</title>
        <authorList>
            <person name="Korhonen P.K."/>
            <person name="Edoardo P."/>
            <person name="Giuseppe L.R."/>
            <person name="Gasser R.B."/>
        </authorList>
    </citation>
    <scope>NUCLEOTIDE SEQUENCE [LARGE SCALE GENOMIC DNA]</scope>
    <source>
        <strain evidence="2">ISS10</strain>
    </source>
</reference>
<name>A0A0V1LD27_9BILA</name>
<feature type="transmembrane region" description="Helical" evidence="1">
    <location>
        <begin position="28"/>
        <end position="48"/>
    </location>
</feature>
<dbReference type="Proteomes" id="UP000054721">
    <property type="component" value="Unassembled WGS sequence"/>
</dbReference>
<accession>A0A0V1LD27</accession>
<organism evidence="2 3">
    <name type="scientific">Trichinella nativa</name>
    <dbReference type="NCBI Taxonomy" id="6335"/>
    <lineage>
        <taxon>Eukaryota</taxon>
        <taxon>Metazoa</taxon>
        <taxon>Ecdysozoa</taxon>
        <taxon>Nematoda</taxon>
        <taxon>Enoplea</taxon>
        <taxon>Dorylaimia</taxon>
        <taxon>Trichinellida</taxon>
        <taxon>Trichinellidae</taxon>
        <taxon>Trichinella</taxon>
    </lineage>
</organism>
<comment type="caution">
    <text evidence="2">The sequence shown here is derived from an EMBL/GenBank/DDBJ whole genome shotgun (WGS) entry which is preliminary data.</text>
</comment>
<dbReference type="STRING" id="6335.A0A0V1LD27"/>
<gene>
    <name evidence="2" type="ORF">T02_14440</name>
</gene>
<protein>
    <submittedName>
        <fullName evidence="2">Uncharacterized protein</fullName>
    </submittedName>
</protein>
<evidence type="ECO:0000313" key="2">
    <source>
        <dbReference type="EMBL" id="KRZ57439.1"/>
    </source>
</evidence>
<evidence type="ECO:0000313" key="3">
    <source>
        <dbReference type="Proteomes" id="UP000054721"/>
    </source>
</evidence>
<proteinExistence type="predicted"/>